<sequence>MTPSWIVLFAAMLFAAEYAAGNLIRGKSDGAFFSTKDVPVPLDDVNGNNLSIPVEPPTDTALESSTKKCVEIGSFCMNHSDCCTFACLGFLKKCVSGSG</sequence>
<organism evidence="2 3">
    <name type="scientific">Parnassius mnemosyne</name>
    <name type="common">clouded apollo</name>
    <dbReference type="NCBI Taxonomy" id="213953"/>
    <lineage>
        <taxon>Eukaryota</taxon>
        <taxon>Metazoa</taxon>
        <taxon>Ecdysozoa</taxon>
        <taxon>Arthropoda</taxon>
        <taxon>Hexapoda</taxon>
        <taxon>Insecta</taxon>
        <taxon>Pterygota</taxon>
        <taxon>Neoptera</taxon>
        <taxon>Endopterygota</taxon>
        <taxon>Lepidoptera</taxon>
        <taxon>Glossata</taxon>
        <taxon>Ditrysia</taxon>
        <taxon>Papilionoidea</taxon>
        <taxon>Papilionidae</taxon>
        <taxon>Parnassiinae</taxon>
        <taxon>Parnassini</taxon>
        <taxon>Parnassius</taxon>
        <taxon>Driopa</taxon>
    </lineage>
</organism>
<evidence type="ECO:0000313" key="3">
    <source>
        <dbReference type="Proteomes" id="UP001314205"/>
    </source>
</evidence>
<keyword evidence="3" id="KW-1185">Reference proteome</keyword>
<dbReference type="EMBL" id="CAVLGL010000002">
    <property type="protein sequence ID" value="CAK1579189.1"/>
    <property type="molecule type" value="Genomic_DNA"/>
</dbReference>
<accession>A0AAV1KBG1</accession>
<evidence type="ECO:0000256" key="1">
    <source>
        <dbReference type="SAM" id="SignalP"/>
    </source>
</evidence>
<dbReference type="Proteomes" id="UP001314205">
    <property type="component" value="Unassembled WGS sequence"/>
</dbReference>
<reference evidence="2 3" key="1">
    <citation type="submission" date="2023-11" db="EMBL/GenBank/DDBJ databases">
        <authorList>
            <person name="Hedman E."/>
            <person name="Englund M."/>
            <person name="Stromberg M."/>
            <person name="Nyberg Akerstrom W."/>
            <person name="Nylinder S."/>
            <person name="Jareborg N."/>
            <person name="Kallberg Y."/>
            <person name="Kronander E."/>
        </authorList>
    </citation>
    <scope>NUCLEOTIDE SEQUENCE [LARGE SCALE GENOMIC DNA]</scope>
</reference>
<name>A0AAV1KBG1_9NEOP</name>
<comment type="caution">
    <text evidence="2">The sequence shown here is derived from an EMBL/GenBank/DDBJ whole genome shotgun (WGS) entry which is preliminary data.</text>
</comment>
<feature type="signal peptide" evidence="1">
    <location>
        <begin position="1"/>
        <end position="21"/>
    </location>
</feature>
<protein>
    <submittedName>
        <fullName evidence="2">Uncharacterized protein</fullName>
    </submittedName>
</protein>
<keyword evidence="1" id="KW-0732">Signal</keyword>
<dbReference type="AlphaFoldDB" id="A0AAV1KBG1"/>
<evidence type="ECO:0000313" key="2">
    <source>
        <dbReference type="EMBL" id="CAK1579189.1"/>
    </source>
</evidence>
<proteinExistence type="predicted"/>
<gene>
    <name evidence="2" type="ORF">PARMNEM_LOCUS1165</name>
</gene>
<feature type="chain" id="PRO_5043382085" evidence="1">
    <location>
        <begin position="22"/>
        <end position="99"/>
    </location>
</feature>